<evidence type="ECO:0000256" key="6">
    <source>
        <dbReference type="ARBA" id="ARBA00022825"/>
    </source>
</evidence>
<feature type="domain" description="Peptidase S1" evidence="9">
    <location>
        <begin position="85"/>
        <end position="325"/>
    </location>
</feature>
<sequence length="383" mass="42241">MEWLLCDISPGLRALQVLRALRLCWHTEPCSRSWHEPRAAIAMLLLCFLALLAMCRPVQAMWNTCKGNCGVRPLTSDEERGMTRIVGGRNAEVGAWPWLVSIQDPSVSGTGHLCGGSLISTRWVLTAAHCFAESRNISAMRLLIGAIQLTEPGPEAEVRLIKRLLIHKEYGPADQSNDIALLELNKPVQCNSHIQLVCVPNATVNVAQLDTCYVAGWGATTARSQKSSDILQEAKVHLINVQICNGSEWYQGDVHSHNLCAGYPEGGIDTCQGDSGGPLMCKDNDADFFWVVGVTSWGRGCARAKRPGIYTSVQHFYDWIVLQIQEADVPTPKPWPTTTSTPKPSSLPTPVEEINNCPFPLKKLMEFFTQMQKLLKNLQGIPV</sequence>
<dbReference type="OrthoDB" id="6339452at2759"/>
<organism evidence="10 11">
    <name type="scientific">Geospiza fortis</name>
    <name type="common">Medium ground-finch</name>
    <dbReference type="NCBI Taxonomy" id="48883"/>
    <lineage>
        <taxon>Eukaryota</taxon>
        <taxon>Metazoa</taxon>
        <taxon>Chordata</taxon>
        <taxon>Craniata</taxon>
        <taxon>Vertebrata</taxon>
        <taxon>Euteleostomi</taxon>
        <taxon>Archelosauria</taxon>
        <taxon>Archosauria</taxon>
        <taxon>Dinosauria</taxon>
        <taxon>Saurischia</taxon>
        <taxon>Theropoda</taxon>
        <taxon>Coelurosauria</taxon>
        <taxon>Aves</taxon>
        <taxon>Neognathae</taxon>
        <taxon>Neoaves</taxon>
        <taxon>Telluraves</taxon>
        <taxon>Australaves</taxon>
        <taxon>Passeriformes</taxon>
        <taxon>Thraupidae</taxon>
        <taxon>Geospiza</taxon>
    </lineage>
</organism>
<evidence type="ECO:0000256" key="3">
    <source>
        <dbReference type="ARBA" id="ARBA00017161"/>
    </source>
</evidence>
<keyword evidence="4 8" id="KW-0645">Protease</keyword>
<dbReference type="Pfam" id="PF00089">
    <property type="entry name" value="Trypsin"/>
    <property type="match status" value="1"/>
</dbReference>
<comment type="catalytic activity">
    <reaction evidence="1">
        <text>Preferential cleavage: Arg-|-Xaa, Lys-|-Xaa.</text>
        <dbReference type="EC" id="3.4.21.10"/>
    </reaction>
</comment>
<reference evidence="11" key="1">
    <citation type="submission" date="2025-08" db="UniProtKB">
        <authorList>
            <consortium name="RefSeq"/>
        </authorList>
    </citation>
    <scope>IDENTIFICATION</scope>
</reference>
<dbReference type="EC" id="3.4.21.10" evidence="2"/>
<evidence type="ECO:0000256" key="2">
    <source>
        <dbReference type="ARBA" id="ARBA00012050"/>
    </source>
</evidence>
<dbReference type="GO" id="GO:0006508">
    <property type="term" value="P:proteolysis"/>
    <property type="evidence" value="ECO:0007669"/>
    <property type="project" value="UniProtKB-KW"/>
</dbReference>
<dbReference type="PRINTS" id="PR00722">
    <property type="entry name" value="CHYMOTRYPSIN"/>
</dbReference>
<dbReference type="Gene3D" id="2.40.10.10">
    <property type="entry name" value="Trypsin-like serine proteases"/>
    <property type="match status" value="2"/>
</dbReference>
<dbReference type="GeneID" id="102042777"/>
<dbReference type="SUPFAM" id="SSF50494">
    <property type="entry name" value="Trypsin-like serine proteases"/>
    <property type="match status" value="1"/>
</dbReference>
<keyword evidence="10" id="KW-1185">Reference proteome</keyword>
<evidence type="ECO:0000256" key="5">
    <source>
        <dbReference type="ARBA" id="ARBA00022801"/>
    </source>
</evidence>
<dbReference type="GO" id="GO:0007340">
    <property type="term" value="P:acrosome reaction"/>
    <property type="evidence" value="ECO:0007669"/>
    <property type="project" value="TreeGrafter"/>
</dbReference>
<dbReference type="FunCoup" id="A0A6I9HDI5">
    <property type="interactions" value="4"/>
</dbReference>
<dbReference type="InterPro" id="IPR033116">
    <property type="entry name" value="TRYPSIN_SER"/>
</dbReference>
<evidence type="ECO:0000256" key="7">
    <source>
        <dbReference type="ARBA" id="ARBA00023157"/>
    </source>
</evidence>
<evidence type="ECO:0000313" key="11">
    <source>
        <dbReference type="RefSeq" id="XP_005418265.1"/>
    </source>
</evidence>
<dbReference type="PANTHER" id="PTHR24252:SF8">
    <property type="entry name" value="ACROSIN"/>
    <property type="match status" value="1"/>
</dbReference>
<keyword evidence="5 8" id="KW-0378">Hydrolase</keyword>
<dbReference type="InterPro" id="IPR001254">
    <property type="entry name" value="Trypsin_dom"/>
</dbReference>
<evidence type="ECO:0000313" key="10">
    <source>
        <dbReference type="Proteomes" id="UP000504602"/>
    </source>
</evidence>
<evidence type="ECO:0000259" key="9">
    <source>
        <dbReference type="PROSITE" id="PS50240"/>
    </source>
</evidence>
<dbReference type="InterPro" id="IPR018114">
    <property type="entry name" value="TRYPSIN_HIS"/>
</dbReference>
<accession>A0A6I9HDI5</accession>
<keyword evidence="7" id="KW-1015">Disulfide bond</keyword>
<gene>
    <name evidence="11" type="primary">LOC102042777</name>
</gene>
<dbReference type="InterPro" id="IPR043504">
    <property type="entry name" value="Peptidase_S1_PA_chymotrypsin"/>
</dbReference>
<dbReference type="InterPro" id="IPR009003">
    <property type="entry name" value="Peptidase_S1_PA"/>
</dbReference>
<dbReference type="CDD" id="cd00190">
    <property type="entry name" value="Tryp_SPc"/>
    <property type="match status" value="1"/>
</dbReference>
<proteinExistence type="predicted"/>
<dbReference type="PANTHER" id="PTHR24252">
    <property type="entry name" value="ACROSIN-RELATED"/>
    <property type="match status" value="1"/>
</dbReference>
<evidence type="ECO:0000256" key="8">
    <source>
        <dbReference type="RuleBase" id="RU363034"/>
    </source>
</evidence>
<dbReference type="PROSITE" id="PS00135">
    <property type="entry name" value="TRYPSIN_SER"/>
    <property type="match status" value="1"/>
</dbReference>
<dbReference type="RefSeq" id="XP_005418265.1">
    <property type="nucleotide sequence ID" value="XM_005418208.2"/>
</dbReference>
<name>A0A6I9HDI5_GEOFO</name>
<dbReference type="FunFam" id="2.40.10.10:FF:000003">
    <property type="entry name" value="Transmembrane serine protease 3"/>
    <property type="match status" value="1"/>
</dbReference>
<protein>
    <recommendedName>
        <fullName evidence="3">Acrosin</fullName>
        <ecNumber evidence="2">3.4.21.10</ecNumber>
    </recommendedName>
</protein>
<dbReference type="SMART" id="SM00020">
    <property type="entry name" value="Tryp_SPc"/>
    <property type="match status" value="1"/>
</dbReference>
<dbReference type="Proteomes" id="UP000504602">
    <property type="component" value="Unplaced"/>
</dbReference>
<dbReference type="InterPro" id="IPR001314">
    <property type="entry name" value="Peptidase_S1A"/>
</dbReference>
<dbReference type="PROSITE" id="PS50240">
    <property type="entry name" value="TRYPSIN_DOM"/>
    <property type="match status" value="1"/>
</dbReference>
<dbReference type="PROSITE" id="PS00134">
    <property type="entry name" value="TRYPSIN_HIS"/>
    <property type="match status" value="1"/>
</dbReference>
<dbReference type="KEGG" id="gfr:102042777"/>
<evidence type="ECO:0000256" key="4">
    <source>
        <dbReference type="ARBA" id="ARBA00022670"/>
    </source>
</evidence>
<keyword evidence="6 8" id="KW-0720">Serine protease</keyword>
<dbReference type="AlphaFoldDB" id="A0A6I9HDI5"/>
<dbReference type="InParanoid" id="A0A6I9HDI5"/>
<dbReference type="GO" id="GO:0004252">
    <property type="term" value="F:serine-type endopeptidase activity"/>
    <property type="evidence" value="ECO:0007669"/>
    <property type="project" value="InterPro"/>
</dbReference>
<evidence type="ECO:0000256" key="1">
    <source>
        <dbReference type="ARBA" id="ARBA00001656"/>
    </source>
</evidence>